<sequence>MHKDEMLNKKIWAVIGASSNKEKFGYKIFKKLEEKGYDVYGINPNVDKVDGKKIYKTVKDLPVKPDVVDFVVSPQITEGMLEDLKDMGIENLWFQPGSYRQSTVEKGEKLGFKLVYNDCVLRSLH</sequence>
<evidence type="ECO:0000313" key="2">
    <source>
        <dbReference type="EMBL" id="QAT63450.1"/>
    </source>
</evidence>
<keyword evidence="3" id="KW-1185">Reference proteome</keyword>
<dbReference type="InterPro" id="IPR036291">
    <property type="entry name" value="NAD(P)-bd_dom_sf"/>
</dbReference>
<feature type="domain" description="CoA-binding" evidence="1">
    <location>
        <begin position="6"/>
        <end position="98"/>
    </location>
</feature>
<dbReference type="KEGG" id="spoa:EQM13_11185"/>
<organism evidence="2 3">
    <name type="scientific">Acidilutibacter cellobiosedens</name>
    <dbReference type="NCBI Taxonomy" id="2507161"/>
    <lineage>
        <taxon>Bacteria</taxon>
        <taxon>Bacillati</taxon>
        <taxon>Bacillota</taxon>
        <taxon>Tissierellia</taxon>
        <taxon>Tissierellales</taxon>
        <taxon>Acidilutibacteraceae</taxon>
        <taxon>Acidilutibacter</taxon>
    </lineage>
</organism>
<dbReference type="SUPFAM" id="SSF51735">
    <property type="entry name" value="NAD(P)-binding Rossmann-fold domains"/>
    <property type="match status" value="1"/>
</dbReference>
<dbReference type="AlphaFoldDB" id="A0A410QHL0"/>
<dbReference type="OrthoDB" id="9804695at2"/>
<dbReference type="PANTHER" id="PTHR33303">
    <property type="entry name" value="CYTOPLASMIC PROTEIN-RELATED"/>
    <property type="match status" value="1"/>
</dbReference>
<dbReference type="Proteomes" id="UP000287969">
    <property type="component" value="Chromosome"/>
</dbReference>
<proteinExistence type="predicted"/>
<accession>A0A410QHL0</accession>
<reference evidence="3" key="1">
    <citation type="submission" date="2019-01" db="EMBL/GenBank/DDBJ databases">
        <title>Draft genomes of a novel of Sporanaerobacter strains.</title>
        <authorList>
            <person name="Ma S."/>
        </authorList>
    </citation>
    <scope>NUCLEOTIDE SEQUENCE [LARGE SCALE GENOMIC DNA]</scope>
    <source>
        <strain evidence="3">NJN-17</strain>
    </source>
</reference>
<dbReference type="InterPro" id="IPR003781">
    <property type="entry name" value="CoA-bd"/>
</dbReference>
<dbReference type="EMBL" id="CP035282">
    <property type="protein sequence ID" value="QAT63450.1"/>
    <property type="molecule type" value="Genomic_DNA"/>
</dbReference>
<name>A0A410QHL0_9FIRM</name>
<evidence type="ECO:0000259" key="1">
    <source>
        <dbReference type="SMART" id="SM00881"/>
    </source>
</evidence>
<evidence type="ECO:0000313" key="3">
    <source>
        <dbReference type="Proteomes" id="UP000287969"/>
    </source>
</evidence>
<protein>
    <submittedName>
        <fullName evidence="2">CoA-binding protein</fullName>
    </submittedName>
</protein>
<dbReference type="PANTHER" id="PTHR33303:SF2">
    <property type="entry name" value="COA-BINDING DOMAIN-CONTAINING PROTEIN"/>
    <property type="match status" value="1"/>
</dbReference>
<dbReference type="Pfam" id="PF13380">
    <property type="entry name" value="CoA_binding_2"/>
    <property type="match status" value="1"/>
</dbReference>
<dbReference type="SMART" id="SM00881">
    <property type="entry name" value="CoA_binding"/>
    <property type="match status" value="1"/>
</dbReference>
<gene>
    <name evidence="2" type="ORF">EQM13_11185</name>
</gene>
<dbReference type="Gene3D" id="3.40.50.720">
    <property type="entry name" value="NAD(P)-binding Rossmann-like Domain"/>
    <property type="match status" value="1"/>
</dbReference>